<dbReference type="EMBL" id="CP099424">
    <property type="protein sequence ID" value="USW55734.1"/>
    <property type="molecule type" value="Genomic_DNA"/>
</dbReference>
<proteinExistence type="predicted"/>
<evidence type="ECO:0000313" key="2">
    <source>
        <dbReference type="Proteomes" id="UP001056384"/>
    </source>
</evidence>
<evidence type="ECO:0000313" key="1">
    <source>
        <dbReference type="EMBL" id="USW55734.1"/>
    </source>
</evidence>
<reference evidence="1" key="1">
    <citation type="submission" date="2022-06" db="EMBL/GenBank/DDBJ databases">
        <title>Complete genome sequences of two strains of the flax pathogen Septoria linicola.</title>
        <authorList>
            <person name="Lapalu N."/>
            <person name="Simon A."/>
            <person name="Demenou B."/>
            <person name="Paumier D."/>
            <person name="Guillot M.-P."/>
            <person name="Gout L."/>
            <person name="Valade R."/>
        </authorList>
    </citation>
    <scope>NUCLEOTIDE SEQUENCE</scope>
    <source>
        <strain evidence="1">SE15195</strain>
    </source>
</reference>
<name>A0A9Q9AVP7_9PEZI</name>
<gene>
    <name evidence="1" type="ORF">Slin15195_G090530</name>
</gene>
<organism evidence="1 2">
    <name type="scientific">Septoria linicola</name>
    <dbReference type="NCBI Taxonomy" id="215465"/>
    <lineage>
        <taxon>Eukaryota</taxon>
        <taxon>Fungi</taxon>
        <taxon>Dikarya</taxon>
        <taxon>Ascomycota</taxon>
        <taxon>Pezizomycotina</taxon>
        <taxon>Dothideomycetes</taxon>
        <taxon>Dothideomycetidae</taxon>
        <taxon>Mycosphaerellales</taxon>
        <taxon>Mycosphaerellaceae</taxon>
        <taxon>Septoria</taxon>
    </lineage>
</organism>
<keyword evidence="2" id="KW-1185">Reference proteome</keyword>
<protein>
    <submittedName>
        <fullName evidence="1">Uncharacterized protein</fullName>
    </submittedName>
</protein>
<dbReference type="AlphaFoldDB" id="A0A9Q9AVP7"/>
<accession>A0A9Q9AVP7</accession>
<sequence length="203" mass="23321">MADASTGLITNAATRVFAIAELLEFILQDFEAIPLFGLKQVSKSFYNTITSSLPLRHTMLLTPKSAANRDVLRAFLNHQRVQAALWPCYLQRLRRSIRLHPRQLILKCDLHMLDFVDHHQDCVNNGTVQTTASWRDVVLTRSRKRGLDLVVQEPKYFEPHKCRHPHKTSTYRCQIEKREGVEITLGQAMDRATQLMLGSPVME</sequence>
<dbReference type="Proteomes" id="UP001056384">
    <property type="component" value="Chromosome 7"/>
</dbReference>